<organism evidence="1 2">
    <name type="scientific">Eikenella corrodens ATCC 23834</name>
    <dbReference type="NCBI Taxonomy" id="546274"/>
    <lineage>
        <taxon>Bacteria</taxon>
        <taxon>Pseudomonadati</taxon>
        <taxon>Pseudomonadota</taxon>
        <taxon>Betaproteobacteria</taxon>
        <taxon>Neisseriales</taxon>
        <taxon>Neisseriaceae</taxon>
        <taxon>Eikenella</taxon>
    </lineage>
</organism>
<dbReference type="EMBL" id="ACEA01000002">
    <property type="protein sequence ID" value="EEG25254.1"/>
    <property type="molecule type" value="Genomic_DNA"/>
</dbReference>
<dbReference type="AlphaFoldDB" id="C0DRV7"/>
<accession>C0DRV7</accession>
<protein>
    <submittedName>
        <fullName evidence="1">Uncharacterized protein</fullName>
    </submittedName>
</protein>
<reference evidence="1 2" key="1">
    <citation type="submission" date="2009-01" db="EMBL/GenBank/DDBJ databases">
        <authorList>
            <person name="Fulton L."/>
            <person name="Clifton S."/>
            <person name="Chinwalla A.T."/>
            <person name="Mitreva M."/>
            <person name="Sodergren E."/>
            <person name="Weinstock G."/>
            <person name="Clifton S."/>
            <person name="Dooling D.J."/>
            <person name="Fulton B."/>
            <person name="Minx P."/>
            <person name="Pepin K.H."/>
            <person name="Johnson M."/>
            <person name="Bhonagiri V."/>
            <person name="Nash W.E."/>
            <person name="Mardis E.R."/>
            <person name="Wilson R.K."/>
        </authorList>
    </citation>
    <scope>NUCLEOTIDE SEQUENCE [LARGE SCALE GENOMIC DNA]</scope>
    <source>
        <strain evidence="1 2">ATCC 23834</strain>
    </source>
</reference>
<comment type="caution">
    <text evidence="1">The sequence shown here is derived from an EMBL/GenBank/DDBJ whole genome shotgun (WGS) entry which is preliminary data.</text>
</comment>
<evidence type="ECO:0000313" key="1">
    <source>
        <dbReference type="EMBL" id="EEG25254.1"/>
    </source>
</evidence>
<name>C0DRV7_EIKCO</name>
<dbReference type="HOGENOM" id="CLU_3183137_0_0_4"/>
<evidence type="ECO:0000313" key="2">
    <source>
        <dbReference type="Proteomes" id="UP000005837"/>
    </source>
</evidence>
<sequence length="46" mass="5109">MAGVESRDYSGFYQERFATPKGYLKATHGLKASAKRRILAAFPTSE</sequence>
<gene>
    <name evidence="1" type="ORF">EIKCOROL_00073</name>
</gene>
<dbReference type="Proteomes" id="UP000005837">
    <property type="component" value="Unassembled WGS sequence"/>
</dbReference>
<proteinExistence type="predicted"/>